<keyword evidence="2" id="KW-1185">Reference proteome</keyword>
<name>A0ACD0P6F7_9BASI</name>
<accession>A0ACD0P6F7</accession>
<reference evidence="1 2" key="1">
    <citation type="journal article" date="2018" name="Mol. Biol. Evol.">
        <title>Broad Genomic Sampling Reveals a Smut Pathogenic Ancestry of the Fungal Clade Ustilaginomycotina.</title>
        <authorList>
            <person name="Kijpornyongpan T."/>
            <person name="Mondo S.J."/>
            <person name="Barry K."/>
            <person name="Sandor L."/>
            <person name="Lee J."/>
            <person name="Lipzen A."/>
            <person name="Pangilinan J."/>
            <person name="LaButti K."/>
            <person name="Hainaut M."/>
            <person name="Henrissat B."/>
            <person name="Grigoriev I.V."/>
            <person name="Spatafora J.W."/>
            <person name="Aime M.C."/>
        </authorList>
    </citation>
    <scope>NUCLEOTIDE SEQUENCE [LARGE SCALE GENOMIC DNA]</scope>
    <source>
        <strain evidence="1 2">SA 807</strain>
    </source>
</reference>
<dbReference type="EMBL" id="KZ819721">
    <property type="protein sequence ID" value="PWN53529.1"/>
    <property type="molecule type" value="Genomic_DNA"/>
</dbReference>
<evidence type="ECO:0000313" key="1">
    <source>
        <dbReference type="EMBL" id="PWN53529.1"/>
    </source>
</evidence>
<protein>
    <submittedName>
        <fullName evidence="1">Uncharacterized protein</fullName>
    </submittedName>
</protein>
<organism evidence="1 2">
    <name type="scientific">Violaceomyces palustris</name>
    <dbReference type="NCBI Taxonomy" id="1673888"/>
    <lineage>
        <taxon>Eukaryota</taxon>
        <taxon>Fungi</taxon>
        <taxon>Dikarya</taxon>
        <taxon>Basidiomycota</taxon>
        <taxon>Ustilaginomycotina</taxon>
        <taxon>Ustilaginomycetes</taxon>
        <taxon>Violaceomycetales</taxon>
        <taxon>Violaceomycetaceae</taxon>
        <taxon>Violaceomyces</taxon>
    </lineage>
</organism>
<proteinExistence type="predicted"/>
<sequence>MYHYPLSLSLSTWIFCLCLSGVVWTLASRFPLPSPPPLQIQTSQGQDIPLLPPHVLPVQPLLPPSRPRQDPFEIRGRSTQPSVYELAQTKKNPHKNEHGHSSSVPHTENVDRQKRKDKIRDRAPLATPGRRWKTSFPMMPTWSSWV</sequence>
<gene>
    <name evidence="1" type="ORF">IE53DRAFT_153764</name>
</gene>
<dbReference type="Proteomes" id="UP000245626">
    <property type="component" value="Unassembled WGS sequence"/>
</dbReference>
<evidence type="ECO:0000313" key="2">
    <source>
        <dbReference type="Proteomes" id="UP000245626"/>
    </source>
</evidence>